<evidence type="ECO:0000313" key="7">
    <source>
        <dbReference type="Proteomes" id="UP001432027"/>
    </source>
</evidence>
<dbReference type="InterPro" id="IPR011993">
    <property type="entry name" value="PH-like_dom_sf"/>
</dbReference>
<dbReference type="SMART" id="SM00295">
    <property type="entry name" value="B41"/>
    <property type="match status" value="1"/>
</dbReference>
<dbReference type="GO" id="GO:0031032">
    <property type="term" value="P:actomyosin structure organization"/>
    <property type="evidence" value="ECO:0007669"/>
    <property type="project" value="TreeGrafter"/>
</dbReference>
<dbReference type="InterPro" id="IPR029071">
    <property type="entry name" value="Ubiquitin-like_domsf"/>
</dbReference>
<organism evidence="6 7">
    <name type="scientific">Pristionchus entomophagus</name>
    <dbReference type="NCBI Taxonomy" id="358040"/>
    <lineage>
        <taxon>Eukaryota</taxon>
        <taxon>Metazoa</taxon>
        <taxon>Ecdysozoa</taxon>
        <taxon>Nematoda</taxon>
        <taxon>Chromadorea</taxon>
        <taxon>Rhabditida</taxon>
        <taxon>Rhabditina</taxon>
        <taxon>Diplogasteromorpha</taxon>
        <taxon>Diplogasteroidea</taxon>
        <taxon>Neodiplogasteridae</taxon>
        <taxon>Pristionchus</taxon>
    </lineage>
</organism>
<feature type="non-terminal residue" evidence="6">
    <location>
        <position position="1"/>
    </location>
</feature>
<dbReference type="GO" id="GO:0005856">
    <property type="term" value="C:cytoskeleton"/>
    <property type="evidence" value="ECO:0007669"/>
    <property type="project" value="TreeGrafter"/>
</dbReference>
<dbReference type="InterPro" id="IPR035963">
    <property type="entry name" value="FERM_2"/>
</dbReference>
<feature type="compositionally biased region" description="Basic residues" evidence="3">
    <location>
        <begin position="9"/>
        <end position="25"/>
    </location>
</feature>
<dbReference type="InterPro" id="IPR019749">
    <property type="entry name" value="Band_41_domain"/>
</dbReference>
<dbReference type="AlphaFoldDB" id="A0AAV5TVW3"/>
<dbReference type="Gene3D" id="2.30.29.30">
    <property type="entry name" value="Pleckstrin-homology domain (PH domain)/Phosphotyrosine-binding domain (PTB)"/>
    <property type="match status" value="1"/>
</dbReference>
<proteinExistence type="predicted"/>
<feature type="domain" description="FERM" evidence="5">
    <location>
        <begin position="58"/>
        <end position="351"/>
    </location>
</feature>
<dbReference type="SMART" id="SM01196">
    <property type="entry name" value="FERM_C"/>
    <property type="match status" value="1"/>
</dbReference>
<feature type="region of interest" description="Disordered" evidence="3">
    <location>
        <begin position="1"/>
        <end position="41"/>
    </location>
</feature>
<evidence type="ECO:0000313" key="6">
    <source>
        <dbReference type="EMBL" id="GMS98596.1"/>
    </source>
</evidence>
<dbReference type="Proteomes" id="UP001432027">
    <property type="component" value="Unassembled WGS sequence"/>
</dbReference>
<dbReference type="SUPFAM" id="SSF54236">
    <property type="entry name" value="Ubiquitin-like"/>
    <property type="match status" value="1"/>
</dbReference>
<evidence type="ECO:0000256" key="4">
    <source>
        <dbReference type="SAM" id="Phobius"/>
    </source>
</evidence>
<comment type="subcellular location">
    <subcellularLocation>
        <location evidence="1">Cell junction</location>
        <location evidence="1">Adherens junction</location>
    </subcellularLocation>
    <subcellularLocation>
        <location evidence="2">Cell projection</location>
        <location evidence="2">Rhabdomere</location>
    </subcellularLocation>
</comment>
<dbReference type="InterPro" id="IPR014352">
    <property type="entry name" value="FERM/acyl-CoA-bd_prot_sf"/>
</dbReference>
<feature type="region of interest" description="Disordered" evidence="3">
    <location>
        <begin position="631"/>
        <end position="650"/>
    </location>
</feature>
<keyword evidence="4" id="KW-0812">Transmembrane</keyword>
<gene>
    <name evidence="6" type="ORF">PENTCL1PPCAC_20771</name>
</gene>
<dbReference type="CDD" id="cd14473">
    <property type="entry name" value="FERM_B-lobe"/>
    <property type="match status" value="1"/>
</dbReference>
<dbReference type="Gene3D" id="3.10.20.90">
    <property type="entry name" value="Phosphatidylinositol 3-kinase Catalytic Subunit, Chain A, domain 1"/>
    <property type="match status" value="1"/>
</dbReference>
<dbReference type="PRINTS" id="PR00935">
    <property type="entry name" value="BAND41"/>
</dbReference>
<dbReference type="InterPro" id="IPR000299">
    <property type="entry name" value="FERM_domain"/>
</dbReference>
<name>A0AAV5TVW3_9BILA</name>
<dbReference type="GO" id="GO:0008092">
    <property type="term" value="F:cytoskeletal protein binding"/>
    <property type="evidence" value="ECO:0007669"/>
    <property type="project" value="InterPro"/>
</dbReference>
<sequence>ERERERERRQRRGQRKRERRRRRRRGETEMERNNNNKSTSSLFGRMSARASFISKKELKVTIQLLNDQETINTEFKKSATGKDVLDYVCEFLNITEKDYFGLRYQDHHRHRYWVDLTQSLSSLAKLFKSDNLAFRLRFRYYPSSAAQLREEITRYQLNVQLQRDLLHGRLYCPQPIAAQLAAYILQSQVGDVVPLAEDGSRYVSEYKLLLKQTPKVEEKIAELHQGLRGMSAAEAELRMIEMACQMETYGFDPYTVKDPKNGAVSVYIGATHRGILVFHGSQKAHHMQWSEVTKIDYTGSELRIYPCDGYEPMVELENGGMGNGALNSTLNQTHTSESMMAANHTDLDKENETSLMDKSAKAAAAAAGPTKMLRYLCPSRTFAKHLWVHLLSQKAFFNETTSEGIKPLFSKPRIPLFTRGSTFRFPAQRVLREIETSPVEERPPVTFARYDLPKQTPRSDMPTMTKYQTLPNLKLNGHLRNGSAGGGGGSRHGSVNSPTEEKKIELFMDEASPSSSKGAPSPSSSPPHTVTSTATATLTPNGGVATANVSVISVHLVKTEEAPSSSSSPFRLQPPPRAAVRDDASPTTRQHGYDEENNNWAKLMLTNSPVGEPIATSTPKATASELTKRRVMTSSTTTTNGGAATNGEKRGKQVRFTVDEKPHVAQTTSSSMGWRVINLAFLMGLLLLLLVFTAIVLFERQESATFVESQPWLVDVRRAYYEPIKQVAMQKYSAVFAR</sequence>
<dbReference type="Pfam" id="PF09379">
    <property type="entry name" value="FERM_N"/>
    <property type="match status" value="1"/>
</dbReference>
<dbReference type="InterPro" id="IPR000798">
    <property type="entry name" value="Ez/rad/moesin-like"/>
</dbReference>
<feature type="compositionally biased region" description="Low complexity" evidence="3">
    <location>
        <begin position="633"/>
        <end position="646"/>
    </location>
</feature>
<feature type="compositionally biased region" description="Low complexity" evidence="3">
    <location>
        <begin position="511"/>
        <end position="540"/>
    </location>
</feature>
<evidence type="ECO:0000259" key="5">
    <source>
        <dbReference type="PROSITE" id="PS50057"/>
    </source>
</evidence>
<dbReference type="FunFam" id="1.20.80.10:FF:000006">
    <property type="entry name" value="FERM domain-containing protein 5 isoform X1"/>
    <property type="match status" value="1"/>
</dbReference>
<dbReference type="PROSITE" id="PS50057">
    <property type="entry name" value="FERM_3"/>
    <property type="match status" value="1"/>
</dbReference>
<keyword evidence="7" id="KW-1185">Reference proteome</keyword>
<protein>
    <recommendedName>
        <fullName evidence="5">FERM domain-containing protein</fullName>
    </recommendedName>
</protein>
<dbReference type="SUPFAM" id="SSF50729">
    <property type="entry name" value="PH domain-like"/>
    <property type="match status" value="1"/>
</dbReference>
<dbReference type="Gene3D" id="1.20.80.10">
    <property type="match status" value="1"/>
</dbReference>
<accession>A0AAV5TVW3</accession>
<dbReference type="InterPro" id="IPR018980">
    <property type="entry name" value="FERM_PH-like_C"/>
</dbReference>
<keyword evidence="4" id="KW-0472">Membrane</keyword>
<dbReference type="PANTHER" id="PTHR23280:SF32">
    <property type="entry name" value="FI22325P1"/>
    <property type="match status" value="1"/>
</dbReference>
<comment type="caution">
    <text evidence="6">The sequence shown here is derived from an EMBL/GenBank/DDBJ whole genome shotgun (WGS) entry which is preliminary data.</text>
</comment>
<dbReference type="InterPro" id="IPR019748">
    <property type="entry name" value="FERM_central"/>
</dbReference>
<dbReference type="EMBL" id="BTSX01000005">
    <property type="protein sequence ID" value="GMS98596.1"/>
    <property type="molecule type" value="Genomic_DNA"/>
</dbReference>
<feature type="transmembrane region" description="Helical" evidence="4">
    <location>
        <begin position="676"/>
        <end position="698"/>
    </location>
</feature>
<dbReference type="GO" id="GO:0005912">
    <property type="term" value="C:adherens junction"/>
    <property type="evidence" value="ECO:0007669"/>
    <property type="project" value="UniProtKB-SubCell"/>
</dbReference>
<dbReference type="Pfam" id="PF09380">
    <property type="entry name" value="FERM_C"/>
    <property type="match status" value="1"/>
</dbReference>
<dbReference type="PANTHER" id="PTHR23280">
    <property type="entry name" value="4.1 G PROTEIN"/>
    <property type="match status" value="1"/>
</dbReference>
<reference evidence="6" key="1">
    <citation type="submission" date="2023-10" db="EMBL/GenBank/DDBJ databases">
        <title>Genome assembly of Pristionchus species.</title>
        <authorList>
            <person name="Yoshida K."/>
            <person name="Sommer R.J."/>
        </authorList>
    </citation>
    <scope>NUCLEOTIDE SEQUENCE</scope>
    <source>
        <strain evidence="6">RS0144</strain>
    </source>
</reference>
<feature type="region of interest" description="Disordered" evidence="3">
    <location>
        <begin position="559"/>
        <end position="596"/>
    </location>
</feature>
<feature type="region of interest" description="Disordered" evidence="3">
    <location>
        <begin position="471"/>
        <end position="542"/>
    </location>
</feature>
<keyword evidence="4" id="KW-1133">Transmembrane helix</keyword>
<dbReference type="SUPFAM" id="SSF47031">
    <property type="entry name" value="Second domain of FERM"/>
    <property type="match status" value="1"/>
</dbReference>
<evidence type="ECO:0000256" key="2">
    <source>
        <dbReference type="ARBA" id="ARBA00043944"/>
    </source>
</evidence>
<dbReference type="Pfam" id="PF00373">
    <property type="entry name" value="FERM_M"/>
    <property type="match status" value="1"/>
</dbReference>
<dbReference type="InterPro" id="IPR018979">
    <property type="entry name" value="FERM_N"/>
</dbReference>
<evidence type="ECO:0000256" key="3">
    <source>
        <dbReference type="SAM" id="MobiDB-lite"/>
    </source>
</evidence>
<evidence type="ECO:0000256" key="1">
    <source>
        <dbReference type="ARBA" id="ARBA00004536"/>
    </source>
</evidence>
<dbReference type="PRINTS" id="PR00661">
    <property type="entry name" value="ERMFAMILY"/>
</dbReference>